<dbReference type="AlphaFoldDB" id="A0A0E9WEM8"/>
<dbReference type="EMBL" id="GBXM01019738">
    <property type="protein sequence ID" value="JAH88839.1"/>
    <property type="molecule type" value="Transcribed_RNA"/>
</dbReference>
<reference evidence="1" key="2">
    <citation type="journal article" date="2015" name="Fish Shellfish Immunol.">
        <title>Early steps in the European eel (Anguilla anguilla)-Vibrio vulnificus interaction in the gills: Role of the RtxA13 toxin.</title>
        <authorList>
            <person name="Callol A."/>
            <person name="Pajuelo D."/>
            <person name="Ebbesson L."/>
            <person name="Teles M."/>
            <person name="MacKenzie S."/>
            <person name="Amaro C."/>
        </authorList>
    </citation>
    <scope>NUCLEOTIDE SEQUENCE</scope>
</reference>
<protein>
    <submittedName>
        <fullName evidence="1">Uncharacterized protein</fullName>
    </submittedName>
</protein>
<name>A0A0E9WEM8_ANGAN</name>
<accession>A0A0E9WEM8</accession>
<reference evidence="1" key="1">
    <citation type="submission" date="2014-11" db="EMBL/GenBank/DDBJ databases">
        <authorList>
            <person name="Amaro Gonzalez C."/>
        </authorList>
    </citation>
    <scope>NUCLEOTIDE SEQUENCE</scope>
</reference>
<organism evidence="1">
    <name type="scientific">Anguilla anguilla</name>
    <name type="common">European freshwater eel</name>
    <name type="synonym">Muraena anguilla</name>
    <dbReference type="NCBI Taxonomy" id="7936"/>
    <lineage>
        <taxon>Eukaryota</taxon>
        <taxon>Metazoa</taxon>
        <taxon>Chordata</taxon>
        <taxon>Craniata</taxon>
        <taxon>Vertebrata</taxon>
        <taxon>Euteleostomi</taxon>
        <taxon>Actinopterygii</taxon>
        <taxon>Neopterygii</taxon>
        <taxon>Teleostei</taxon>
        <taxon>Anguilliformes</taxon>
        <taxon>Anguillidae</taxon>
        <taxon>Anguilla</taxon>
    </lineage>
</organism>
<sequence>MTSLFSRSRAGRQPFMRFRTISGCGGRQIKLRRLWSRVHGTKR</sequence>
<proteinExistence type="predicted"/>
<evidence type="ECO:0000313" key="1">
    <source>
        <dbReference type="EMBL" id="JAH88839.1"/>
    </source>
</evidence>